<dbReference type="PANTHER" id="PTHR42973:SF39">
    <property type="entry name" value="FAD-BINDING PCMH-TYPE DOMAIN-CONTAINING PROTEIN"/>
    <property type="match status" value="1"/>
</dbReference>
<proteinExistence type="inferred from homology"/>
<dbReference type="InterPro" id="IPR036318">
    <property type="entry name" value="FAD-bd_PCMH-like_sf"/>
</dbReference>
<dbReference type="InterPro" id="IPR006094">
    <property type="entry name" value="Oxid_FAD_bind_N"/>
</dbReference>
<dbReference type="InterPro" id="IPR016167">
    <property type="entry name" value="FAD-bd_PCMH_sub1"/>
</dbReference>
<dbReference type="Pfam" id="PF08031">
    <property type="entry name" value="BBE"/>
    <property type="match status" value="1"/>
</dbReference>
<dbReference type="SUPFAM" id="SSF56176">
    <property type="entry name" value="FAD-binding/transporter-associated domain-like"/>
    <property type="match status" value="1"/>
</dbReference>
<evidence type="ECO:0000313" key="7">
    <source>
        <dbReference type="EMBL" id="GAA1549259.1"/>
    </source>
</evidence>
<keyword evidence="5" id="KW-0560">Oxidoreductase</keyword>
<comment type="similarity">
    <text evidence="2">Belongs to the oxygen-dependent FAD-linked oxidoreductase family.</text>
</comment>
<sequence>MSDTMITRPLGFGGRLLRAGDQDYEQARTVFNAMIDKRPAMIAQCESAADVGAAVRYGVEQGLEIAVRGGGHGVAGTGVSDGGLVVDLRRLNTVQVDADARIARVGGGATWGDFDRMCQPYWLGTTGGRVSTTGVAGLTLGGGSGWLERKWGLACDSLVSVELITAEGELVIADETRNTELFWALHGGGGNFGAATALTFRLQVLPAVTLALLMWPAEAGPDVVQAYRDLVDGGAPEELGGGVFYLTGPPEEFVPLHLQGEPLVATAAVYMGDEAQTRDVFTPMFDLSPEGVMVAEMPYAALQSALDDPPGFRHYWSAEHLRELPDAAIAAFCARAADMPAPSPSQQMIVPWGGAVAREADRWPLPHRSAAWVVHPFGVWSDAADDARGVQWARDVCADVKEWSTGAVYLNFIGDEGQDRVVAGYGEENYRRLAQVKREYDPDNVFHLNQNIRPA</sequence>
<comment type="caution">
    <text evidence="7">The sequence shown here is derived from an EMBL/GenBank/DDBJ whole genome shotgun (WGS) entry which is preliminary data.</text>
</comment>
<dbReference type="PROSITE" id="PS00862">
    <property type="entry name" value="OX2_COVAL_FAD"/>
    <property type="match status" value="1"/>
</dbReference>
<dbReference type="PANTHER" id="PTHR42973">
    <property type="entry name" value="BINDING OXIDOREDUCTASE, PUTATIVE (AFU_ORTHOLOGUE AFUA_1G17690)-RELATED"/>
    <property type="match status" value="1"/>
</dbReference>
<gene>
    <name evidence="7" type="ORF">GCM10009741_61540</name>
</gene>
<accession>A0ABN2BXZ1</accession>
<keyword evidence="3" id="KW-0285">Flavoprotein</keyword>
<evidence type="ECO:0000256" key="1">
    <source>
        <dbReference type="ARBA" id="ARBA00001974"/>
    </source>
</evidence>
<dbReference type="EMBL" id="BAAANC010000003">
    <property type="protein sequence ID" value="GAA1549259.1"/>
    <property type="molecule type" value="Genomic_DNA"/>
</dbReference>
<comment type="cofactor">
    <cofactor evidence="1">
        <name>FAD</name>
        <dbReference type="ChEBI" id="CHEBI:57692"/>
    </cofactor>
</comment>
<dbReference type="InterPro" id="IPR016166">
    <property type="entry name" value="FAD-bd_PCMH"/>
</dbReference>
<name>A0ABN2BXZ1_9ACTN</name>
<evidence type="ECO:0000256" key="3">
    <source>
        <dbReference type="ARBA" id="ARBA00022630"/>
    </source>
</evidence>
<reference evidence="7 8" key="1">
    <citation type="journal article" date="2019" name="Int. J. Syst. Evol. Microbiol.">
        <title>The Global Catalogue of Microorganisms (GCM) 10K type strain sequencing project: providing services to taxonomists for standard genome sequencing and annotation.</title>
        <authorList>
            <consortium name="The Broad Institute Genomics Platform"/>
            <consortium name="The Broad Institute Genome Sequencing Center for Infectious Disease"/>
            <person name="Wu L."/>
            <person name="Ma J."/>
        </authorList>
    </citation>
    <scope>NUCLEOTIDE SEQUENCE [LARGE SCALE GENOMIC DNA]</scope>
    <source>
        <strain evidence="7 8">JCM 14303</strain>
    </source>
</reference>
<evidence type="ECO:0000256" key="4">
    <source>
        <dbReference type="ARBA" id="ARBA00022827"/>
    </source>
</evidence>
<dbReference type="Pfam" id="PF01565">
    <property type="entry name" value="FAD_binding_4"/>
    <property type="match status" value="1"/>
</dbReference>
<dbReference type="Proteomes" id="UP001500363">
    <property type="component" value="Unassembled WGS sequence"/>
</dbReference>
<dbReference type="InterPro" id="IPR006093">
    <property type="entry name" value="Oxy_OxRdtase_FAD_BS"/>
</dbReference>
<organism evidence="7 8">
    <name type="scientific">Kribbella lupini</name>
    <dbReference type="NCBI Taxonomy" id="291602"/>
    <lineage>
        <taxon>Bacteria</taxon>
        <taxon>Bacillati</taxon>
        <taxon>Actinomycetota</taxon>
        <taxon>Actinomycetes</taxon>
        <taxon>Propionibacteriales</taxon>
        <taxon>Kribbellaceae</taxon>
        <taxon>Kribbella</taxon>
    </lineage>
</organism>
<feature type="domain" description="FAD-binding PCMH-type" evidence="6">
    <location>
        <begin position="34"/>
        <end position="205"/>
    </location>
</feature>
<keyword evidence="8" id="KW-1185">Reference proteome</keyword>
<dbReference type="InterPro" id="IPR012951">
    <property type="entry name" value="BBE"/>
</dbReference>
<evidence type="ECO:0000313" key="8">
    <source>
        <dbReference type="Proteomes" id="UP001500363"/>
    </source>
</evidence>
<dbReference type="Gene3D" id="3.30.465.10">
    <property type="match status" value="1"/>
</dbReference>
<dbReference type="Gene3D" id="3.40.462.20">
    <property type="match status" value="1"/>
</dbReference>
<protein>
    <submittedName>
        <fullName evidence="7">FAD-binding oxidoreductase</fullName>
    </submittedName>
</protein>
<dbReference type="InterPro" id="IPR050416">
    <property type="entry name" value="FAD-linked_Oxidoreductase"/>
</dbReference>
<evidence type="ECO:0000256" key="5">
    <source>
        <dbReference type="ARBA" id="ARBA00023002"/>
    </source>
</evidence>
<evidence type="ECO:0000256" key="2">
    <source>
        <dbReference type="ARBA" id="ARBA00005466"/>
    </source>
</evidence>
<dbReference type="RefSeq" id="WP_344180437.1">
    <property type="nucleotide sequence ID" value="NZ_BAAANC010000003.1"/>
</dbReference>
<evidence type="ECO:0000259" key="6">
    <source>
        <dbReference type="PROSITE" id="PS51387"/>
    </source>
</evidence>
<keyword evidence="4" id="KW-0274">FAD</keyword>
<dbReference type="PROSITE" id="PS51387">
    <property type="entry name" value="FAD_PCMH"/>
    <property type="match status" value="1"/>
</dbReference>
<dbReference type="InterPro" id="IPR016169">
    <property type="entry name" value="FAD-bd_PCMH_sub2"/>
</dbReference>
<dbReference type="Gene3D" id="3.30.43.10">
    <property type="entry name" value="Uridine Diphospho-n-acetylenolpyruvylglucosamine Reductase, domain 2"/>
    <property type="match status" value="1"/>
</dbReference>